<dbReference type="UniPathway" id="UPA00109">
    <property type="reaction ID" value="UER00189"/>
</dbReference>
<comment type="subcellular location">
    <subcellularLocation>
        <location evidence="7 8">Cytoplasm</location>
    </subcellularLocation>
</comment>
<feature type="binding site" evidence="7">
    <location>
        <begin position="238"/>
        <end position="239"/>
    </location>
    <ligand>
        <name>substrate</name>
    </ligand>
</feature>
<reference evidence="9" key="1">
    <citation type="submission" date="2021-02" db="EMBL/GenBank/DDBJ databases">
        <title>Natronogracilivirga saccharolytica gen. nov. sp. nov. a new anaerobic, haloalkiliphilic carbohydrate-fermenting bacterium from soda lake and proposing of Cyclonatronumiaceae fam. nov. in the phylum Balneolaeota.</title>
        <authorList>
            <person name="Zhilina T.N."/>
            <person name="Sorokin D.Y."/>
            <person name="Zavarzina D.G."/>
            <person name="Toshchakov S.V."/>
            <person name="Kublanov I.V."/>
        </authorList>
    </citation>
    <scope>NUCLEOTIDE SEQUENCE</scope>
    <source>
        <strain evidence="9">Z-1702</strain>
    </source>
</reference>
<dbReference type="PANTHER" id="PTHR21139:SF42">
    <property type="entry name" value="TRIOSEPHOSPHATE ISOMERASE"/>
    <property type="match status" value="1"/>
</dbReference>
<dbReference type="AlphaFoldDB" id="A0A8J7UUM4"/>
<evidence type="ECO:0000256" key="7">
    <source>
        <dbReference type="HAMAP-Rule" id="MF_00147"/>
    </source>
</evidence>
<feature type="active site" description="Proton acceptor" evidence="7">
    <location>
        <position position="171"/>
    </location>
</feature>
<keyword evidence="4 7" id="KW-0963">Cytoplasm</keyword>
<dbReference type="GO" id="GO:0006096">
    <property type="term" value="P:glycolytic process"/>
    <property type="evidence" value="ECO:0007669"/>
    <property type="project" value="UniProtKB-UniRule"/>
</dbReference>
<dbReference type="PANTHER" id="PTHR21139">
    <property type="entry name" value="TRIOSEPHOSPHATE ISOMERASE"/>
    <property type="match status" value="1"/>
</dbReference>
<comment type="caution">
    <text evidence="9">The sequence shown here is derived from an EMBL/GenBank/DDBJ whole genome shotgun (WGS) entry which is preliminary data.</text>
</comment>
<comment type="subunit">
    <text evidence="7 8">Homodimer.</text>
</comment>
<evidence type="ECO:0000256" key="8">
    <source>
        <dbReference type="RuleBase" id="RU363013"/>
    </source>
</evidence>
<comment type="catalytic activity">
    <reaction evidence="7 8">
        <text>D-glyceraldehyde 3-phosphate = dihydroxyacetone phosphate</text>
        <dbReference type="Rhea" id="RHEA:18585"/>
        <dbReference type="ChEBI" id="CHEBI:57642"/>
        <dbReference type="ChEBI" id="CHEBI:59776"/>
        <dbReference type="EC" id="5.3.1.1"/>
    </reaction>
</comment>
<feature type="binding site" evidence="7">
    <location>
        <begin position="11"/>
        <end position="13"/>
    </location>
    <ligand>
        <name>substrate</name>
    </ligand>
</feature>
<evidence type="ECO:0000256" key="4">
    <source>
        <dbReference type="ARBA" id="ARBA00022490"/>
    </source>
</evidence>
<evidence type="ECO:0000256" key="6">
    <source>
        <dbReference type="ARBA" id="ARBA00023235"/>
    </source>
</evidence>
<dbReference type="InterPro" id="IPR020861">
    <property type="entry name" value="Triosephosphate_isomerase_AS"/>
</dbReference>
<dbReference type="CDD" id="cd00311">
    <property type="entry name" value="TIM"/>
    <property type="match status" value="1"/>
</dbReference>
<dbReference type="Proteomes" id="UP000673975">
    <property type="component" value="Unassembled WGS sequence"/>
</dbReference>
<dbReference type="InterPro" id="IPR022896">
    <property type="entry name" value="TrioseP_Isoase_bac/euk"/>
</dbReference>
<protein>
    <recommendedName>
        <fullName evidence="7 8">Triosephosphate isomerase</fullName>
        <shortName evidence="7">TIM</shortName>
        <shortName evidence="7">TPI</shortName>
        <ecNumber evidence="7 8">5.3.1.1</ecNumber>
    </recommendedName>
    <alternativeName>
        <fullName evidence="7">Triose-phosphate isomerase</fullName>
    </alternativeName>
</protein>
<keyword evidence="3 7" id="KW-0312">Gluconeogenesis</keyword>
<dbReference type="UniPathway" id="UPA00138"/>
<proteinExistence type="inferred from homology"/>
<dbReference type="HAMAP" id="MF_00147_B">
    <property type="entry name" value="TIM_B"/>
    <property type="match status" value="1"/>
</dbReference>
<gene>
    <name evidence="7" type="primary">tpiA</name>
    <name evidence="9" type="ORF">NATSA_07785</name>
</gene>
<comment type="similarity">
    <text evidence="2 7 8">Belongs to the triosephosphate isomerase family.</text>
</comment>
<dbReference type="GO" id="GO:0006094">
    <property type="term" value="P:gluconeogenesis"/>
    <property type="evidence" value="ECO:0007669"/>
    <property type="project" value="UniProtKB-UniRule"/>
</dbReference>
<feature type="binding site" evidence="7">
    <location>
        <position position="217"/>
    </location>
    <ligand>
        <name>substrate</name>
    </ligand>
</feature>
<accession>A0A8J7UUM4</accession>
<feature type="active site" description="Electrophile" evidence="7">
    <location>
        <position position="99"/>
    </location>
</feature>
<evidence type="ECO:0000313" key="9">
    <source>
        <dbReference type="EMBL" id="MBP3192560.1"/>
    </source>
</evidence>
<keyword evidence="6 7" id="KW-0413">Isomerase</keyword>
<dbReference type="EC" id="5.3.1.1" evidence="7 8"/>
<evidence type="ECO:0000256" key="1">
    <source>
        <dbReference type="ARBA" id="ARBA00004680"/>
    </source>
</evidence>
<sequence length="258" mass="27592">MSTRSILIAGNWKMNMGPNDTADFFEQLDAESQKQIDGVIAAVCPPFVSLATAFDSRKSASAVKIGAQNVHFEDNGAFTGEISTSMLTEVGCDYVILGHSERREYFGEDDAIINKKVKKALLAGITPIVCVGEVLDERKQNRHFDVVKTQTAGSLEGLSASELEKVVIAYEPVWAIGTGETASPEQAQEMHAFIRDELAKLFGKEAADTVLILYGGSMKPANAGELLQKPDVDGGLIGGASLKPADFAKLVAIAAEQK</sequence>
<evidence type="ECO:0000256" key="3">
    <source>
        <dbReference type="ARBA" id="ARBA00022432"/>
    </source>
</evidence>
<keyword evidence="10" id="KW-1185">Reference proteome</keyword>
<comment type="pathway">
    <text evidence="1 7 8">Carbohydrate degradation; glycolysis; D-glyceraldehyde 3-phosphate from glycerone phosphate: step 1/1.</text>
</comment>
<organism evidence="9 10">
    <name type="scientific">Natronogracilivirga saccharolytica</name>
    <dbReference type="NCBI Taxonomy" id="2812953"/>
    <lineage>
        <taxon>Bacteria</taxon>
        <taxon>Pseudomonadati</taxon>
        <taxon>Balneolota</taxon>
        <taxon>Balneolia</taxon>
        <taxon>Balneolales</taxon>
        <taxon>Cyclonatronaceae</taxon>
        <taxon>Natronogracilivirga</taxon>
    </lineage>
</organism>
<dbReference type="NCBIfam" id="TIGR00419">
    <property type="entry name" value="tim"/>
    <property type="match status" value="1"/>
</dbReference>
<dbReference type="GO" id="GO:0005829">
    <property type="term" value="C:cytosol"/>
    <property type="evidence" value="ECO:0007669"/>
    <property type="project" value="TreeGrafter"/>
</dbReference>
<dbReference type="SUPFAM" id="SSF51351">
    <property type="entry name" value="Triosephosphate isomerase (TIM)"/>
    <property type="match status" value="1"/>
</dbReference>
<comment type="pathway">
    <text evidence="7 8">Carbohydrate biosynthesis; gluconeogenesis.</text>
</comment>
<name>A0A8J7UUM4_9BACT</name>
<dbReference type="GO" id="GO:0019563">
    <property type="term" value="P:glycerol catabolic process"/>
    <property type="evidence" value="ECO:0007669"/>
    <property type="project" value="TreeGrafter"/>
</dbReference>
<dbReference type="Pfam" id="PF00121">
    <property type="entry name" value="TIM"/>
    <property type="match status" value="1"/>
</dbReference>
<feature type="binding site" evidence="7">
    <location>
        <position position="177"/>
    </location>
    <ligand>
        <name>substrate</name>
    </ligand>
</feature>
<dbReference type="InterPro" id="IPR013785">
    <property type="entry name" value="Aldolase_TIM"/>
</dbReference>
<keyword evidence="5 7" id="KW-0324">Glycolysis</keyword>
<dbReference type="GO" id="GO:0004807">
    <property type="term" value="F:triose-phosphate isomerase activity"/>
    <property type="evidence" value="ECO:0007669"/>
    <property type="project" value="UniProtKB-UniRule"/>
</dbReference>
<dbReference type="GO" id="GO:0046166">
    <property type="term" value="P:glyceraldehyde-3-phosphate biosynthetic process"/>
    <property type="evidence" value="ECO:0007669"/>
    <property type="project" value="TreeGrafter"/>
</dbReference>
<dbReference type="Gene3D" id="3.20.20.70">
    <property type="entry name" value="Aldolase class I"/>
    <property type="match status" value="1"/>
</dbReference>
<dbReference type="InterPro" id="IPR000652">
    <property type="entry name" value="Triosephosphate_isomerase"/>
</dbReference>
<dbReference type="PROSITE" id="PS51440">
    <property type="entry name" value="TIM_2"/>
    <property type="match status" value="1"/>
</dbReference>
<dbReference type="FunFam" id="3.20.20.70:FF:000016">
    <property type="entry name" value="Triosephosphate isomerase"/>
    <property type="match status" value="1"/>
</dbReference>
<evidence type="ECO:0000256" key="5">
    <source>
        <dbReference type="ARBA" id="ARBA00023152"/>
    </source>
</evidence>
<evidence type="ECO:0000313" key="10">
    <source>
        <dbReference type="Proteomes" id="UP000673975"/>
    </source>
</evidence>
<dbReference type="InterPro" id="IPR035990">
    <property type="entry name" value="TIM_sf"/>
</dbReference>
<dbReference type="PROSITE" id="PS00171">
    <property type="entry name" value="TIM_1"/>
    <property type="match status" value="1"/>
</dbReference>
<comment type="function">
    <text evidence="7">Involved in the gluconeogenesis. Catalyzes stereospecifically the conversion of dihydroxyacetone phosphate (DHAP) to D-glyceraldehyde-3-phosphate (G3P).</text>
</comment>
<dbReference type="EMBL" id="JAFIDN010000005">
    <property type="protein sequence ID" value="MBP3192560.1"/>
    <property type="molecule type" value="Genomic_DNA"/>
</dbReference>
<evidence type="ECO:0000256" key="2">
    <source>
        <dbReference type="ARBA" id="ARBA00007422"/>
    </source>
</evidence>
<dbReference type="RefSeq" id="WP_210511461.1">
    <property type="nucleotide sequence ID" value="NZ_JAFIDN010000005.1"/>
</dbReference>